<dbReference type="GeneID" id="9063180"/>
<evidence type="ECO:0000313" key="2">
    <source>
        <dbReference type="EMBL" id="EER17919.1"/>
    </source>
</evidence>
<feature type="signal peptide" evidence="1">
    <location>
        <begin position="1"/>
        <end position="19"/>
    </location>
</feature>
<keyword evidence="3" id="KW-1185">Reference proteome</keyword>
<reference evidence="2 3" key="1">
    <citation type="submission" date="2008-07" db="EMBL/GenBank/DDBJ databases">
        <authorList>
            <person name="El-Sayed N."/>
            <person name="Caler E."/>
            <person name="Inman J."/>
            <person name="Amedeo P."/>
            <person name="Hass B."/>
            <person name="Wortman J."/>
        </authorList>
    </citation>
    <scope>NUCLEOTIDE SEQUENCE [LARGE SCALE GENOMIC DNA]</scope>
    <source>
        <strain evidence="3">ATCC 50983 / TXsc</strain>
    </source>
</reference>
<gene>
    <name evidence="2" type="ORF">Pmar_PMAR027635</name>
</gene>
<name>C5KCA6_PERM5</name>
<dbReference type="EMBL" id="GG671975">
    <property type="protein sequence ID" value="EER17919.1"/>
    <property type="molecule type" value="Genomic_DNA"/>
</dbReference>
<evidence type="ECO:0000313" key="3">
    <source>
        <dbReference type="Proteomes" id="UP000007800"/>
    </source>
</evidence>
<dbReference type="Proteomes" id="UP000007800">
    <property type="component" value="Unassembled WGS sequence"/>
</dbReference>
<feature type="chain" id="PRO_5002954046" evidence="1">
    <location>
        <begin position="20"/>
        <end position="262"/>
    </location>
</feature>
<protein>
    <submittedName>
        <fullName evidence="2">Uncharacterized protein</fullName>
    </submittedName>
</protein>
<dbReference type="InParanoid" id="C5KCA6"/>
<evidence type="ECO:0000256" key="1">
    <source>
        <dbReference type="SAM" id="SignalP"/>
    </source>
</evidence>
<dbReference type="AlphaFoldDB" id="C5KCA6"/>
<organism evidence="3">
    <name type="scientific">Perkinsus marinus (strain ATCC 50983 / TXsc)</name>
    <dbReference type="NCBI Taxonomy" id="423536"/>
    <lineage>
        <taxon>Eukaryota</taxon>
        <taxon>Sar</taxon>
        <taxon>Alveolata</taxon>
        <taxon>Perkinsozoa</taxon>
        <taxon>Perkinsea</taxon>
        <taxon>Perkinsida</taxon>
        <taxon>Perkinsidae</taxon>
        <taxon>Perkinsus</taxon>
    </lineage>
</organism>
<dbReference type="RefSeq" id="XP_002786123.1">
    <property type="nucleotide sequence ID" value="XM_002786077.1"/>
</dbReference>
<keyword evidence="1" id="KW-0732">Signal</keyword>
<sequence>MARLLSIFATIAGVMSIQADPFADDLVANFTALLGNPDVHKFIDKALMDTPAPPNPNRSELGEVHVHGDLANGRRRYEYCSKCKGSYSKAIVEDFVEQISLICGRFEKHDSVSTDDFCARLRERRASLDEFLRGYIFVRSRALQLATSECIGADKCPTHDAYNAFLNPIVPGRLVDFIRFSYCPHRPFHTVSSCFERVSEILQDFAFRRVMDECDHGGNDDLEEFCSYVTTRSHFGRGLVFGFVGVYELATGYCVADHNQSQ</sequence>
<proteinExistence type="predicted"/>
<accession>C5KCA6</accession>